<evidence type="ECO:0000313" key="2">
    <source>
        <dbReference type="EMBL" id="KAG7299626.1"/>
    </source>
</evidence>
<protein>
    <recommendedName>
        <fullName evidence="4">Transposase</fullName>
    </recommendedName>
</protein>
<dbReference type="EMBL" id="JAHIBW010000022">
    <property type="protein sequence ID" value="KAG7299626.1"/>
    <property type="molecule type" value="Genomic_DNA"/>
</dbReference>
<accession>A0ABQ7Q370</accession>
<organism evidence="2 3">
    <name type="scientific">Plutella xylostella</name>
    <name type="common">Diamondback moth</name>
    <name type="synonym">Plutella maculipennis</name>
    <dbReference type="NCBI Taxonomy" id="51655"/>
    <lineage>
        <taxon>Eukaryota</taxon>
        <taxon>Metazoa</taxon>
        <taxon>Ecdysozoa</taxon>
        <taxon>Arthropoda</taxon>
        <taxon>Hexapoda</taxon>
        <taxon>Insecta</taxon>
        <taxon>Pterygota</taxon>
        <taxon>Neoptera</taxon>
        <taxon>Endopterygota</taxon>
        <taxon>Lepidoptera</taxon>
        <taxon>Glossata</taxon>
        <taxon>Ditrysia</taxon>
        <taxon>Yponomeutoidea</taxon>
        <taxon>Plutellidae</taxon>
        <taxon>Plutella</taxon>
    </lineage>
</organism>
<sequence length="159" mass="18734">MEPQPGPSRETAPTDRAQESDFLSPRKKRPRGSFSPNEKTIILNIYKYNIENWPETTDWSAKECAKKTSEMIGVSLSSVYKIIKEYKDTKEFQKPKKSGPQLSFIHFDDFTFTTIRRKVHAFFYRNEIPTIANFSPLFKYERNIGLTSAYYGYRFKKNY</sequence>
<name>A0ABQ7Q370_PLUXY</name>
<proteinExistence type="predicted"/>
<evidence type="ECO:0008006" key="4">
    <source>
        <dbReference type="Google" id="ProtNLM"/>
    </source>
</evidence>
<comment type="caution">
    <text evidence="2">The sequence shown here is derived from an EMBL/GenBank/DDBJ whole genome shotgun (WGS) entry which is preliminary data.</text>
</comment>
<evidence type="ECO:0000256" key="1">
    <source>
        <dbReference type="SAM" id="MobiDB-lite"/>
    </source>
</evidence>
<keyword evidence="3" id="KW-1185">Reference proteome</keyword>
<reference evidence="2 3" key="1">
    <citation type="submission" date="2021-06" db="EMBL/GenBank/DDBJ databases">
        <title>A haploid diamondback moth (Plutella xylostella L.) genome assembly resolves 31 chromosomes and identifies a diamide resistance mutation.</title>
        <authorList>
            <person name="Ward C.M."/>
            <person name="Perry K.D."/>
            <person name="Baker G."/>
            <person name="Powis K."/>
            <person name="Heckel D.G."/>
            <person name="Baxter S.W."/>
        </authorList>
    </citation>
    <scope>NUCLEOTIDE SEQUENCE [LARGE SCALE GENOMIC DNA]</scope>
    <source>
        <strain evidence="2 3">LV</strain>
        <tissue evidence="2">Single pupa</tissue>
    </source>
</reference>
<evidence type="ECO:0000313" key="3">
    <source>
        <dbReference type="Proteomes" id="UP000823941"/>
    </source>
</evidence>
<feature type="region of interest" description="Disordered" evidence="1">
    <location>
        <begin position="1"/>
        <end position="36"/>
    </location>
</feature>
<gene>
    <name evidence="2" type="ORF">JYU34_016613</name>
</gene>
<dbReference type="Proteomes" id="UP000823941">
    <property type="component" value="Chromosome 22"/>
</dbReference>